<feature type="compositionally biased region" description="Basic residues" evidence="1">
    <location>
        <begin position="168"/>
        <end position="182"/>
    </location>
</feature>
<name>A0A6A3BR90_HIBSY</name>
<feature type="compositionally biased region" description="Acidic residues" evidence="1">
    <location>
        <begin position="250"/>
        <end position="262"/>
    </location>
</feature>
<evidence type="ECO:0000256" key="1">
    <source>
        <dbReference type="SAM" id="MobiDB-lite"/>
    </source>
</evidence>
<comment type="caution">
    <text evidence="2">The sequence shown here is derived from an EMBL/GenBank/DDBJ whole genome shotgun (WGS) entry which is preliminary data.</text>
</comment>
<sequence length="283" mass="31429">MPQGNLETLVSACAGGSHDNKIVCETFATTETDTNGDDHLLDSAEKPVEEEIAPESFWLSKDAEFDWFDRNAFYERKESHKGNSAPNSTNLNPSLNSNTNSQRFSLRKSKASIIGLPKPQKPCYVEPKNRKITKPGNARLFPKRSGSVKSDRPLVEPSSPKVSCIGRVRSKRDRNSRLKKRDQKPAGVETVNEKTSGKRSSLFSSFRSIFRHKSNGKASEAHAQAAGNKAIRSRLPPDDDKAIWRKPETMEIDVVAEPEPEPEPVSLGGMKRFASGRRSEPLI</sequence>
<dbReference type="EMBL" id="VEPZ02000798">
    <property type="protein sequence ID" value="KAE8718965.1"/>
    <property type="molecule type" value="Genomic_DNA"/>
</dbReference>
<dbReference type="PANTHER" id="PTHR34120:SF2">
    <property type="entry name" value="OS01G0860900 PROTEIN"/>
    <property type="match status" value="1"/>
</dbReference>
<gene>
    <name evidence="2" type="ORF">F3Y22_tig00109983pilonHSYRG00021</name>
</gene>
<dbReference type="Proteomes" id="UP000436088">
    <property type="component" value="Unassembled WGS sequence"/>
</dbReference>
<feature type="region of interest" description="Disordered" evidence="1">
    <location>
        <begin position="77"/>
        <end position="104"/>
    </location>
</feature>
<proteinExistence type="predicted"/>
<feature type="compositionally biased region" description="Low complexity" evidence="1">
    <location>
        <begin position="83"/>
        <end position="101"/>
    </location>
</feature>
<dbReference type="AlphaFoldDB" id="A0A6A3BR90"/>
<accession>A0A6A3BR90</accession>
<evidence type="ECO:0000313" key="2">
    <source>
        <dbReference type="EMBL" id="KAE8718965.1"/>
    </source>
</evidence>
<protein>
    <submittedName>
        <fullName evidence="2">Uncharacterized protein</fullName>
    </submittedName>
</protein>
<keyword evidence="3" id="KW-1185">Reference proteome</keyword>
<feature type="region of interest" description="Disordered" evidence="1">
    <location>
        <begin position="213"/>
        <end position="283"/>
    </location>
</feature>
<dbReference type="PANTHER" id="PTHR34120">
    <property type="entry name" value="EXPRESSED PROTEIN"/>
    <property type="match status" value="1"/>
</dbReference>
<feature type="region of interest" description="Disordered" evidence="1">
    <location>
        <begin position="117"/>
        <end position="196"/>
    </location>
</feature>
<organism evidence="2 3">
    <name type="scientific">Hibiscus syriacus</name>
    <name type="common">Rose of Sharon</name>
    <dbReference type="NCBI Taxonomy" id="106335"/>
    <lineage>
        <taxon>Eukaryota</taxon>
        <taxon>Viridiplantae</taxon>
        <taxon>Streptophyta</taxon>
        <taxon>Embryophyta</taxon>
        <taxon>Tracheophyta</taxon>
        <taxon>Spermatophyta</taxon>
        <taxon>Magnoliopsida</taxon>
        <taxon>eudicotyledons</taxon>
        <taxon>Gunneridae</taxon>
        <taxon>Pentapetalae</taxon>
        <taxon>rosids</taxon>
        <taxon>malvids</taxon>
        <taxon>Malvales</taxon>
        <taxon>Malvaceae</taxon>
        <taxon>Malvoideae</taxon>
        <taxon>Hibiscus</taxon>
    </lineage>
</organism>
<reference evidence="2" key="1">
    <citation type="submission" date="2019-09" db="EMBL/GenBank/DDBJ databases">
        <title>Draft genome information of white flower Hibiscus syriacus.</title>
        <authorList>
            <person name="Kim Y.-M."/>
        </authorList>
    </citation>
    <scope>NUCLEOTIDE SEQUENCE [LARGE SCALE GENOMIC DNA]</scope>
    <source>
        <strain evidence="2">YM2019G1</strain>
    </source>
</reference>
<dbReference type="OrthoDB" id="696504at2759"/>
<feature type="compositionally biased region" description="Basic and acidic residues" evidence="1">
    <location>
        <begin position="235"/>
        <end position="249"/>
    </location>
</feature>
<evidence type="ECO:0000313" key="3">
    <source>
        <dbReference type="Proteomes" id="UP000436088"/>
    </source>
</evidence>